<organism evidence="8 9">
    <name type="scientific">Cryptococcus depauperatus CBS 7841</name>
    <dbReference type="NCBI Taxonomy" id="1295531"/>
    <lineage>
        <taxon>Eukaryota</taxon>
        <taxon>Fungi</taxon>
        <taxon>Dikarya</taxon>
        <taxon>Basidiomycota</taxon>
        <taxon>Agaricomycotina</taxon>
        <taxon>Tremellomycetes</taxon>
        <taxon>Tremellales</taxon>
        <taxon>Cryptococcaceae</taxon>
        <taxon>Cryptococcus</taxon>
    </lineage>
</organism>
<dbReference type="EMBL" id="CP143791">
    <property type="protein sequence ID" value="WVN90822.1"/>
    <property type="molecule type" value="Genomic_DNA"/>
</dbReference>
<dbReference type="GO" id="GO:0003735">
    <property type="term" value="F:structural constituent of ribosome"/>
    <property type="evidence" value="ECO:0007669"/>
    <property type="project" value="InterPro"/>
</dbReference>
<dbReference type="GO" id="GO:0005763">
    <property type="term" value="C:mitochondrial small ribosomal subunit"/>
    <property type="evidence" value="ECO:0007669"/>
    <property type="project" value="InterPro"/>
</dbReference>
<evidence type="ECO:0000256" key="6">
    <source>
        <dbReference type="ARBA" id="ARBA00035137"/>
    </source>
</evidence>
<reference evidence="8" key="3">
    <citation type="submission" date="2024-01" db="EMBL/GenBank/DDBJ databases">
        <authorList>
            <person name="Coelho M.A."/>
            <person name="David-Palma M."/>
            <person name="Shea T."/>
            <person name="Sun S."/>
            <person name="Cuomo C.A."/>
            <person name="Heitman J."/>
        </authorList>
    </citation>
    <scope>NUCLEOTIDE SEQUENCE</scope>
    <source>
        <strain evidence="8">CBS 7841</strain>
    </source>
</reference>
<dbReference type="AlphaFoldDB" id="A0A1E3IVM6"/>
<gene>
    <name evidence="8" type="ORF">L203_106065</name>
</gene>
<dbReference type="PANTHER" id="PTHR37799:SF1">
    <property type="entry name" value="SMALL RIBOSOMAL SUBUNIT PROTEIN MS23"/>
    <property type="match status" value="1"/>
</dbReference>
<reference evidence="8" key="2">
    <citation type="journal article" date="2022" name="Elife">
        <title>Obligate sexual reproduction of a homothallic fungus closely related to the Cryptococcus pathogenic species complex.</title>
        <authorList>
            <person name="Passer A.R."/>
            <person name="Clancey S.A."/>
            <person name="Shea T."/>
            <person name="David-Palma M."/>
            <person name="Averette A.F."/>
            <person name="Boekhout T."/>
            <person name="Porcel B.M."/>
            <person name="Nowrousian M."/>
            <person name="Cuomo C.A."/>
            <person name="Sun S."/>
            <person name="Heitman J."/>
            <person name="Coelho M.A."/>
        </authorList>
    </citation>
    <scope>NUCLEOTIDE SEQUENCE</scope>
    <source>
        <strain evidence="8">CBS 7841</strain>
    </source>
</reference>
<evidence type="ECO:0000256" key="3">
    <source>
        <dbReference type="ARBA" id="ARBA00022980"/>
    </source>
</evidence>
<evidence type="ECO:0000313" key="9">
    <source>
        <dbReference type="Proteomes" id="UP000094043"/>
    </source>
</evidence>
<protein>
    <recommendedName>
        <fullName evidence="6">Small ribosomal subunit protein mS23</fullName>
    </recommendedName>
    <alternativeName>
        <fullName evidence="7">37S ribosomal protein S25, mitochondrial</fullName>
    </alternativeName>
</protein>
<comment type="subcellular location">
    <subcellularLocation>
        <location evidence="1">Mitochondrion</location>
    </subcellularLocation>
</comment>
<evidence type="ECO:0000256" key="7">
    <source>
        <dbReference type="ARBA" id="ARBA00035421"/>
    </source>
</evidence>
<dbReference type="InterPro" id="IPR016939">
    <property type="entry name" value="Ribosomal_mS23_fun"/>
</dbReference>
<comment type="similarity">
    <text evidence="2">Belongs to the mitochondrion-specific ribosomal protein mS23 family.</text>
</comment>
<dbReference type="Proteomes" id="UP000094043">
    <property type="component" value="Chromosome 8"/>
</dbReference>
<keyword evidence="5" id="KW-0687">Ribonucleoprotein</keyword>
<sequence length="317" mass="35613">MRRIPSQVPTTVGRLLQGDVIKSPPTWYTPVLAHPPPQLPPYSVKHRARPHELPPNAFSDSAAIPEGELERRDKLRGWKQRKGKPERIVYEEDRIRRQFFKDFPFEALRPISMIEGSQVDISKKISGLEWTKLEQRGGYPIVEDTIDFIINLKNTQSLSISDAYAMATLEFVELRARHQHATIAAELEASHYGAEFKPDAFEREFNLEQKALSTLASISALSQSSSSSVIKYQKQPRWQWSNTLPPAAIPSIPFSTGENYVARWKMPEPVYAGEVKREGDLLNAIPEDKGQGQKENAADDILDGLKLLSSALGSAKA</sequence>
<evidence type="ECO:0000256" key="4">
    <source>
        <dbReference type="ARBA" id="ARBA00023128"/>
    </source>
</evidence>
<keyword evidence="3" id="KW-0689">Ribosomal protein</keyword>
<name>A0A1E3IVM6_9TREE</name>
<evidence type="ECO:0000313" key="8">
    <source>
        <dbReference type="EMBL" id="WVN90822.1"/>
    </source>
</evidence>
<reference evidence="8" key="1">
    <citation type="submission" date="2016-06" db="EMBL/GenBank/DDBJ databases">
        <authorList>
            <person name="Cuomo C."/>
            <person name="Litvintseva A."/>
            <person name="Heitman J."/>
            <person name="Chen Y."/>
            <person name="Sun S."/>
            <person name="Springer D."/>
            <person name="Dromer F."/>
            <person name="Young S."/>
            <person name="Zeng Q."/>
            <person name="Chapman S."/>
            <person name="Gujja S."/>
            <person name="Saif S."/>
            <person name="Birren B."/>
        </authorList>
    </citation>
    <scope>NUCLEOTIDE SEQUENCE</scope>
    <source>
        <strain evidence="8">CBS 7841</strain>
    </source>
</reference>
<dbReference type="GeneID" id="91090273"/>
<evidence type="ECO:0000256" key="2">
    <source>
        <dbReference type="ARBA" id="ARBA00009864"/>
    </source>
</evidence>
<evidence type="ECO:0000256" key="1">
    <source>
        <dbReference type="ARBA" id="ARBA00004173"/>
    </source>
</evidence>
<evidence type="ECO:0000256" key="5">
    <source>
        <dbReference type="ARBA" id="ARBA00023274"/>
    </source>
</evidence>
<dbReference type="RefSeq" id="XP_066071522.1">
    <property type="nucleotide sequence ID" value="XM_066215425.1"/>
</dbReference>
<accession>A0A1E3IVM6</accession>
<dbReference type="PANTHER" id="PTHR37799">
    <property type="entry name" value="37S RIBOSOMAL PROTEIN S25, MITOCHONDRIAL"/>
    <property type="match status" value="1"/>
</dbReference>
<dbReference type="Pfam" id="PF13741">
    <property type="entry name" value="MRP-S25"/>
    <property type="match status" value="1"/>
</dbReference>
<keyword evidence="4" id="KW-0496">Mitochondrion</keyword>
<dbReference type="VEuPathDB" id="FungiDB:L203_00772"/>
<dbReference type="KEGG" id="cdep:91090273"/>
<proteinExistence type="inferred from homology"/>
<dbReference type="OrthoDB" id="5542239at2759"/>
<keyword evidence="9" id="KW-1185">Reference proteome</keyword>